<dbReference type="Gene3D" id="1.10.1220.10">
    <property type="entry name" value="Met repressor-like"/>
    <property type="match status" value="1"/>
</dbReference>
<keyword evidence="2" id="KW-0238">DNA-binding</keyword>
<reference evidence="2 3" key="1">
    <citation type="submission" date="2019-10" db="EMBL/GenBank/DDBJ databases">
        <title>Evaluation of single-gene subtyping targets for Pseudomonas.</title>
        <authorList>
            <person name="Reichler S.J."/>
            <person name="Orsi R.H."/>
            <person name="Wiedmann M."/>
            <person name="Martin N.H."/>
            <person name="Murphy S.I."/>
        </authorList>
    </citation>
    <scope>NUCLEOTIDE SEQUENCE [LARGE SCALE GENOMIC DNA]</scope>
    <source>
        <strain evidence="2 3">FSL R10-2107</strain>
    </source>
</reference>
<protein>
    <submittedName>
        <fullName evidence="2">Arc family DNA-binding protein</fullName>
    </submittedName>
</protein>
<sequence length="58" mass="6830">MKDRHQRAPYSLRIGDELKDRARNEAHTNRRSLNAEIGLLIEEGLKWREMQKVKQATA</sequence>
<gene>
    <name evidence="2" type="ORF">GHO30_12340</name>
</gene>
<accession>A0A7X1YAB8</accession>
<evidence type="ECO:0000259" key="1">
    <source>
        <dbReference type="Pfam" id="PF03869"/>
    </source>
</evidence>
<dbReference type="InterPro" id="IPR005569">
    <property type="entry name" value="Arc_DNA-bd_dom"/>
</dbReference>
<dbReference type="InterPro" id="IPR010985">
    <property type="entry name" value="Ribbon_hlx_hlx"/>
</dbReference>
<name>A0A7X1YAB8_9PSED</name>
<dbReference type="Proteomes" id="UP000470186">
    <property type="component" value="Unassembled WGS sequence"/>
</dbReference>
<dbReference type="GO" id="GO:0003677">
    <property type="term" value="F:DNA binding"/>
    <property type="evidence" value="ECO:0007669"/>
    <property type="project" value="UniProtKB-KW"/>
</dbReference>
<feature type="domain" description="Arc-like DNA binding" evidence="1">
    <location>
        <begin position="10"/>
        <end position="46"/>
    </location>
</feature>
<proteinExistence type="predicted"/>
<evidence type="ECO:0000313" key="2">
    <source>
        <dbReference type="EMBL" id="MQU32173.1"/>
    </source>
</evidence>
<dbReference type="Pfam" id="PF03869">
    <property type="entry name" value="Arc"/>
    <property type="match status" value="1"/>
</dbReference>
<evidence type="ECO:0000313" key="3">
    <source>
        <dbReference type="Proteomes" id="UP000470186"/>
    </source>
</evidence>
<dbReference type="RefSeq" id="WP_153351325.1">
    <property type="nucleotide sequence ID" value="NZ_WIVX01000050.1"/>
</dbReference>
<dbReference type="InterPro" id="IPR013321">
    <property type="entry name" value="Arc_rbn_hlx_hlx"/>
</dbReference>
<dbReference type="EMBL" id="WIVX01000050">
    <property type="protein sequence ID" value="MQU32173.1"/>
    <property type="molecule type" value="Genomic_DNA"/>
</dbReference>
<organism evidence="2 3">
    <name type="scientific">Pseudomonas helleri</name>
    <dbReference type="NCBI Taxonomy" id="1608996"/>
    <lineage>
        <taxon>Bacteria</taxon>
        <taxon>Pseudomonadati</taxon>
        <taxon>Pseudomonadota</taxon>
        <taxon>Gammaproteobacteria</taxon>
        <taxon>Pseudomonadales</taxon>
        <taxon>Pseudomonadaceae</taxon>
        <taxon>Pseudomonas</taxon>
    </lineage>
</organism>
<keyword evidence="3" id="KW-1185">Reference proteome</keyword>
<dbReference type="AlphaFoldDB" id="A0A7X1YAB8"/>
<comment type="caution">
    <text evidence="2">The sequence shown here is derived from an EMBL/GenBank/DDBJ whole genome shotgun (WGS) entry which is preliminary data.</text>
</comment>
<dbReference type="SUPFAM" id="SSF47598">
    <property type="entry name" value="Ribbon-helix-helix"/>
    <property type="match status" value="1"/>
</dbReference>
<dbReference type="GO" id="GO:0006355">
    <property type="term" value="P:regulation of DNA-templated transcription"/>
    <property type="evidence" value="ECO:0007669"/>
    <property type="project" value="InterPro"/>
</dbReference>